<evidence type="ECO:0000259" key="2">
    <source>
        <dbReference type="Pfam" id="PF26309"/>
    </source>
</evidence>
<dbReference type="RefSeq" id="WP_281481893.1">
    <property type="nucleotide sequence ID" value="NZ_CP124543.1"/>
</dbReference>
<dbReference type="InterPro" id="IPR011600">
    <property type="entry name" value="Pept_C14_caspase"/>
</dbReference>
<dbReference type="SUPFAM" id="SSF52129">
    <property type="entry name" value="Caspase-like"/>
    <property type="match status" value="1"/>
</dbReference>
<dbReference type="Pfam" id="PF00656">
    <property type="entry name" value="Peptidase_C14"/>
    <property type="match status" value="1"/>
</dbReference>
<dbReference type="AlphaFoldDB" id="A0AAJ6NQJ6"/>
<feature type="domain" description="Peptidase C14 caspase" evidence="1">
    <location>
        <begin position="23"/>
        <end position="237"/>
    </location>
</feature>
<dbReference type="InterPro" id="IPR029030">
    <property type="entry name" value="Caspase-like_dom_sf"/>
</dbReference>
<dbReference type="EMBL" id="CP124543">
    <property type="protein sequence ID" value="WGV24573.1"/>
    <property type="molecule type" value="Genomic_DNA"/>
</dbReference>
<dbReference type="Proteomes" id="UP001223520">
    <property type="component" value="Chromosome"/>
</dbReference>
<dbReference type="PANTHER" id="PTHR48104">
    <property type="entry name" value="METACASPASE-4"/>
    <property type="match status" value="1"/>
</dbReference>
<proteinExistence type="predicted"/>
<organism evidence="3 4">
    <name type="scientific">Halotia branconii CENA392</name>
    <dbReference type="NCBI Taxonomy" id="1539056"/>
    <lineage>
        <taxon>Bacteria</taxon>
        <taxon>Bacillati</taxon>
        <taxon>Cyanobacteriota</taxon>
        <taxon>Cyanophyceae</taxon>
        <taxon>Nostocales</taxon>
        <taxon>Nodulariaceae</taxon>
        <taxon>Halotia</taxon>
    </lineage>
</organism>
<evidence type="ECO:0000313" key="3">
    <source>
        <dbReference type="EMBL" id="WGV24573.1"/>
    </source>
</evidence>
<dbReference type="GO" id="GO:0005737">
    <property type="term" value="C:cytoplasm"/>
    <property type="evidence" value="ECO:0007669"/>
    <property type="project" value="TreeGrafter"/>
</dbReference>
<evidence type="ECO:0000313" key="4">
    <source>
        <dbReference type="Proteomes" id="UP001223520"/>
    </source>
</evidence>
<gene>
    <name evidence="3" type="ORF">QI031_22795</name>
</gene>
<dbReference type="GO" id="GO:0004197">
    <property type="term" value="F:cysteine-type endopeptidase activity"/>
    <property type="evidence" value="ECO:0007669"/>
    <property type="project" value="InterPro"/>
</dbReference>
<dbReference type="InterPro" id="IPR058395">
    <property type="entry name" value="DUF8082"/>
</dbReference>
<keyword evidence="4" id="KW-1185">Reference proteome</keyword>
<dbReference type="Pfam" id="PF26309">
    <property type="entry name" value="DUF8082"/>
    <property type="match status" value="1"/>
</dbReference>
<dbReference type="GO" id="GO:0006508">
    <property type="term" value="P:proteolysis"/>
    <property type="evidence" value="ECO:0007669"/>
    <property type="project" value="InterPro"/>
</dbReference>
<evidence type="ECO:0000259" key="1">
    <source>
        <dbReference type="Pfam" id="PF00656"/>
    </source>
</evidence>
<dbReference type="Gene3D" id="3.40.50.1460">
    <property type="match status" value="1"/>
</dbReference>
<reference evidence="3 4" key="1">
    <citation type="journal article" date="2023" name="Limnol Oceanogr Lett">
        <title>Environmental adaptations by the intertidal Antarctic cyanobacterium Halotia branconii CENA392 as revealed using long-read genome sequencing.</title>
        <authorList>
            <person name="Dextro R.B."/>
            <person name="Delbaje E."/>
            <person name="Freitas P.N.N."/>
            <person name="Geraldes V."/>
            <person name="Pinto E."/>
            <person name="Long P.F."/>
            <person name="Fiore M.F."/>
        </authorList>
    </citation>
    <scope>NUCLEOTIDE SEQUENCE [LARGE SCALE GENOMIC DNA]</scope>
    <source>
        <strain evidence="3 4">CENA392</strain>
    </source>
</reference>
<protein>
    <submittedName>
        <fullName evidence="3">Caspase family protein</fullName>
    </submittedName>
</protein>
<accession>A0AAJ6NQJ6</accession>
<dbReference type="PANTHER" id="PTHR48104:SF30">
    <property type="entry name" value="METACASPASE-1"/>
    <property type="match status" value="1"/>
</dbReference>
<sequence length="722" mass="81351">MSPLGVGSSNSTHIFTTGEAKLWILLVGINEYQDVSLPNLRYPAGDCEALGDALAKATQGFLRKELIIHHDFVAQTPTLKTVCGSLKRIVSKAKPADSIFLYFSGHGMLEPDTQDAVLCLSDTRQENLLATGLPLQKLLQILETSRTNQQLVCLDTCHSGDMKMPQTNKASFRELNITQTFIDPATNLMNVLRKRASYSKGFCVLLSCDQGQKSWEFPELGHGVFTYYLVRGLLGEAADSHGVIEADRLYKYVYRQTLQYIDKLNHQLRLINKQKLNRGDSKLYPEYPLQTPKRIVEGVGEFILGFKYDAVESHKQRRALVIDGLSNKITTDLICLFTDVGDFEVDFLQQKNKSCSDIEAQIQGFLCGNDKSTMKSLPHLELIKPTPTCLLYLRGYIEDNEDGEAWFILGDGIRLSRSCLRQKLQLATKIQQIIILDCPNTNSLKKWIEYLRCGTEYGQCIIAAASTIDKSELFFQTLLDIFASVNVQVGLSVSKLIAELQKRLPTKDIKLDVWVSETQTIIDILPSKNRTGFIQRPNLQGNQQEQQENLQSEDIAHVTEILPAFVASGALETVQPQLDLLLSSEQYIELEQLLKQSIGLVAPIVLKKALKVNNYVELVTTLANYLPPDKQQEFHQQAVFILNKISIFPLSRSPNYQIIDVSFIKRCERELMYAVGPVASLLIQHLLKSHPQITAKELIDKLIAKIPDPQLALEFKQRMFVD</sequence>
<dbReference type="KEGG" id="hbq:QI031_22795"/>
<feature type="domain" description="DUF8082" evidence="2">
    <location>
        <begin position="662"/>
        <end position="719"/>
    </location>
</feature>
<name>A0AAJ6NQJ6_9CYAN</name>
<dbReference type="InterPro" id="IPR050452">
    <property type="entry name" value="Metacaspase"/>
</dbReference>